<feature type="compositionally biased region" description="Polar residues" evidence="1">
    <location>
        <begin position="122"/>
        <end position="131"/>
    </location>
</feature>
<reference evidence="2" key="1">
    <citation type="journal article" date="2019" name="BMC Genomics">
        <title>A new reference genome for Sorghum bicolor reveals high levels of sequence similarity between sweet and grain genotypes: implications for the genetics of sugar metabolism.</title>
        <authorList>
            <person name="Cooper E.A."/>
            <person name="Brenton Z.W."/>
            <person name="Flinn B.S."/>
            <person name="Jenkins J."/>
            <person name="Shu S."/>
            <person name="Flowers D."/>
            <person name="Luo F."/>
            <person name="Wang Y."/>
            <person name="Xia P."/>
            <person name="Barry K."/>
            <person name="Daum C."/>
            <person name="Lipzen A."/>
            <person name="Yoshinaga Y."/>
            <person name="Schmutz J."/>
            <person name="Saski C."/>
            <person name="Vermerris W."/>
            <person name="Kresovich S."/>
        </authorList>
    </citation>
    <scope>NUCLEOTIDE SEQUENCE</scope>
</reference>
<organism evidence="2 3">
    <name type="scientific">Sorghum bicolor</name>
    <name type="common">Sorghum</name>
    <name type="synonym">Sorghum vulgare</name>
    <dbReference type="NCBI Taxonomy" id="4558"/>
    <lineage>
        <taxon>Eukaryota</taxon>
        <taxon>Viridiplantae</taxon>
        <taxon>Streptophyta</taxon>
        <taxon>Embryophyta</taxon>
        <taxon>Tracheophyta</taxon>
        <taxon>Spermatophyta</taxon>
        <taxon>Magnoliopsida</taxon>
        <taxon>Liliopsida</taxon>
        <taxon>Poales</taxon>
        <taxon>Poaceae</taxon>
        <taxon>PACMAD clade</taxon>
        <taxon>Panicoideae</taxon>
        <taxon>Andropogonodae</taxon>
        <taxon>Andropogoneae</taxon>
        <taxon>Sorghinae</taxon>
        <taxon>Sorghum</taxon>
    </lineage>
</organism>
<feature type="compositionally biased region" description="Basic and acidic residues" evidence="1">
    <location>
        <begin position="54"/>
        <end position="63"/>
    </location>
</feature>
<feature type="region of interest" description="Disordered" evidence="1">
    <location>
        <begin position="54"/>
        <end position="107"/>
    </location>
</feature>
<evidence type="ECO:0000313" key="2">
    <source>
        <dbReference type="EMBL" id="KAG0523729.1"/>
    </source>
</evidence>
<gene>
    <name evidence="2" type="ORF">BDA96_07G147600</name>
</gene>
<comment type="caution">
    <text evidence="2">The sequence shown here is derived from an EMBL/GenBank/DDBJ whole genome shotgun (WGS) entry which is preliminary data.</text>
</comment>
<name>A0A921QKN1_SORBI</name>
<evidence type="ECO:0000256" key="1">
    <source>
        <dbReference type="SAM" id="MobiDB-lite"/>
    </source>
</evidence>
<accession>A0A921QKN1</accession>
<evidence type="ECO:0000313" key="3">
    <source>
        <dbReference type="Proteomes" id="UP000807115"/>
    </source>
</evidence>
<sequence length="154" mass="16544">MGAGLSLMLGTHGPPGSPCSATGYCCCCCFNGLFALKILLRSRHEPSDAARARCQRSELESTTRRSKRVQCDSSDDCHKKPCRNKPKERRAVTRTRTAGRRTRGSSQFTTRVALVGNLSAAGLTNSRSGNRTDPARSCQKGVVGSRSNPASKPT</sequence>
<dbReference type="Proteomes" id="UP000807115">
    <property type="component" value="Chromosome 7"/>
</dbReference>
<dbReference type="EMBL" id="CM027686">
    <property type="protein sequence ID" value="KAG0523729.1"/>
    <property type="molecule type" value="Genomic_DNA"/>
</dbReference>
<feature type="region of interest" description="Disordered" evidence="1">
    <location>
        <begin position="122"/>
        <end position="154"/>
    </location>
</feature>
<dbReference type="AlphaFoldDB" id="A0A921QKN1"/>
<protein>
    <submittedName>
        <fullName evidence="2">Uncharacterized protein</fullName>
    </submittedName>
</protein>
<proteinExistence type="predicted"/>
<reference evidence="2" key="2">
    <citation type="submission" date="2020-10" db="EMBL/GenBank/DDBJ databases">
        <authorList>
            <person name="Cooper E.A."/>
            <person name="Brenton Z.W."/>
            <person name="Flinn B.S."/>
            <person name="Jenkins J."/>
            <person name="Shu S."/>
            <person name="Flowers D."/>
            <person name="Luo F."/>
            <person name="Wang Y."/>
            <person name="Xia P."/>
            <person name="Barry K."/>
            <person name="Daum C."/>
            <person name="Lipzen A."/>
            <person name="Yoshinaga Y."/>
            <person name="Schmutz J."/>
            <person name="Saski C."/>
            <person name="Vermerris W."/>
            <person name="Kresovich S."/>
        </authorList>
    </citation>
    <scope>NUCLEOTIDE SEQUENCE</scope>
</reference>
<feature type="compositionally biased region" description="Polar residues" evidence="1">
    <location>
        <begin position="145"/>
        <end position="154"/>
    </location>
</feature>